<comment type="caution">
    <text evidence="2">The sequence shown here is derived from an EMBL/GenBank/DDBJ whole genome shotgun (WGS) entry which is preliminary data.</text>
</comment>
<dbReference type="Proteomes" id="UP000796880">
    <property type="component" value="Unassembled WGS sequence"/>
</dbReference>
<evidence type="ECO:0000313" key="2">
    <source>
        <dbReference type="EMBL" id="KAF3433076.1"/>
    </source>
</evidence>
<protein>
    <recommendedName>
        <fullName evidence="4">Protein kinase domain-containing protein</fullName>
    </recommendedName>
</protein>
<evidence type="ECO:0000313" key="3">
    <source>
        <dbReference type="Proteomes" id="UP000796880"/>
    </source>
</evidence>
<accession>A0A8K0GQ04</accession>
<dbReference type="SUPFAM" id="SSF56112">
    <property type="entry name" value="Protein kinase-like (PK-like)"/>
    <property type="match status" value="1"/>
</dbReference>
<gene>
    <name evidence="2" type="ORF">FNV43_RR24178</name>
</gene>
<feature type="region of interest" description="Disordered" evidence="1">
    <location>
        <begin position="1"/>
        <end position="167"/>
    </location>
</feature>
<evidence type="ECO:0008006" key="4">
    <source>
        <dbReference type="Google" id="ProtNLM"/>
    </source>
</evidence>
<dbReference type="Gene3D" id="1.10.510.10">
    <property type="entry name" value="Transferase(Phosphotransferase) domain 1"/>
    <property type="match status" value="1"/>
</dbReference>
<sequence>MGDNKGDTTKKQPQQQQKQQQQQISSSPNDPLEESTETRPLVVVTGAPSFSISAPLYAPSGATSSPFDQQQFESVNPKRPRYTTGQWKLLPSPSSQQKQTQMSVHTSESSPSPTTQPTNPPSTQPQVLRSTAASSSDTTSSPSHSPLPSLSGASGQDTNKFEGENPVHHQFRKGKYVSPVWKPNEMLWLARAWRIQYQGGSDGSGSSLRTEHTDVVGQTRGKTRADKDREVAEFLQRQGVNRDAKTAGTKWDNMLGEFRKVYEWERGGEREQVGKSYFRLSPYERKLHRLPASFDEEVFEELSQFMGSRMRTPQSRVVGGGDESRTVIVSTRSTLPVPPSFRDDDHPLSARTKQMISGGEVPLYHGGRPSLLGFESSLDVAGPSPSTSSSKELRRIGKIRMTWEESVNVWAEEGEHHRGRVRLQGSSFLNADDLTFFDDSMVACTMEAFEDGPLRGFSVDRFVSGQQVKVFGRRKSSSVTSSGTYIHAISGFTEKVQLPFTEPSIRSIPPWEFQDPTEYYLGCLRVPRPSLPSLFELSWYLQEPPPEELRFPLRKDVYRDLPQGKELFLTTSTEMLDCRAVTYDILGPIIRTNPSISSSTATSRDSFIGLWDDCINRIVSKFCSLEMVTIRKPTTALSSTEPLQDQWPNLTGFVRNFCLWRGEETDQLREGHLDPSSSIVEKLQWTYIDLPYVLGYYAVGFVVTFCALSRVQDRIIRTDLHTVDLSSPSESLKALVPCYRIASLLPLLADRCLTNMNNGGGSFKTLPYSDFERIDVGNGTVIEMTPNTVTRYFSNRRKWTAVKDIYDFLDHRIPHAEFIHRSLENCLALVFKPRGCKFKPSNCDQLVEALKYVTKALVALHDLSFMHRDLSWDKVMRRADRENEWFVCGFDEAVGAPQIYPHGGAAAGGEAVGARGRHAPEMERGLHGVKVDVWGVGHLVRSCGLAGLPKMLRELQNRCLDQNPEQRPTAADCYHHLLQLQSSLSVTAAGGGVLI</sequence>
<proteinExistence type="predicted"/>
<dbReference type="InterPro" id="IPR011009">
    <property type="entry name" value="Kinase-like_dom_sf"/>
</dbReference>
<dbReference type="AlphaFoldDB" id="A0A8K0GQ04"/>
<dbReference type="PANTHER" id="PTHR33492:SF9">
    <property type="entry name" value="GB|AAB80672.1"/>
    <property type="match status" value="1"/>
</dbReference>
<feature type="compositionally biased region" description="Basic and acidic residues" evidence="1">
    <location>
        <begin position="1"/>
        <end position="10"/>
    </location>
</feature>
<feature type="compositionally biased region" description="Low complexity" evidence="1">
    <location>
        <begin position="11"/>
        <end position="23"/>
    </location>
</feature>
<dbReference type="PANTHER" id="PTHR33492">
    <property type="entry name" value="OSJNBA0043A12.37 PROTEIN-RELATED"/>
    <property type="match status" value="1"/>
</dbReference>
<feature type="region of interest" description="Disordered" evidence="1">
    <location>
        <begin position="200"/>
        <end position="227"/>
    </location>
</feature>
<reference evidence="2" key="1">
    <citation type="submission" date="2020-03" db="EMBL/GenBank/DDBJ databases">
        <title>A high-quality chromosome-level genome assembly of a woody plant with both climbing and erect habits, Rhamnella rubrinervis.</title>
        <authorList>
            <person name="Lu Z."/>
            <person name="Yang Y."/>
            <person name="Zhu X."/>
            <person name="Sun Y."/>
        </authorList>
    </citation>
    <scope>NUCLEOTIDE SEQUENCE</scope>
    <source>
        <strain evidence="2">BYM</strain>
        <tissue evidence="2">Leaf</tissue>
    </source>
</reference>
<dbReference type="OrthoDB" id="2379186at2759"/>
<keyword evidence="3" id="KW-1185">Reference proteome</keyword>
<feature type="compositionally biased region" description="Low complexity" evidence="1">
    <location>
        <begin position="124"/>
        <end position="154"/>
    </location>
</feature>
<feature type="compositionally biased region" description="Polar residues" evidence="1">
    <location>
        <begin position="92"/>
        <end position="105"/>
    </location>
</feature>
<dbReference type="EMBL" id="VOIH02000011">
    <property type="protein sequence ID" value="KAF3433076.1"/>
    <property type="molecule type" value="Genomic_DNA"/>
</dbReference>
<feature type="compositionally biased region" description="Low complexity" evidence="1">
    <location>
        <begin position="106"/>
        <end position="117"/>
    </location>
</feature>
<name>A0A8K0GQ04_9ROSA</name>
<evidence type="ECO:0000256" key="1">
    <source>
        <dbReference type="SAM" id="MobiDB-lite"/>
    </source>
</evidence>
<organism evidence="2 3">
    <name type="scientific">Rhamnella rubrinervis</name>
    <dbReference type="NCBI Taxonomy" id="2594499"/>
    <lineage>
        <taxon>Eukaryota</taxon>
        <taxon>Viridiplantae</taxon>
        <taxon>Streptophyta</taxon>
        <taxon>Embryophyta</taxon>
        <taxon>Tracheophyta</taxon>
        <taxon>Spermatophyta</taxon>
        <taxon>Magnoliopsida</taxon>
        <taxon>eudicotyledons</taxon>
        <taxon>Gunneridae</taxon>
        <taxon>Pentapetalae</taxon>
        <taxon>rosids</taxon>
        <taxon>fabids</taxon>
        <taxon>Rosales</taxon>
        <taxon>Rhamnaceae</taxon>
        <taxon>rhamnoid group</taxon>
        <taxon>Rhamneae</taxon>
        <taxon>Rhamnella</taxon>
    </lineage>
</organism>
<feature type="compositionally biased region" description="Polar residues" evidence="1">
    <location>
        <begin position="61"/>
        <end position="74"/>
    </location>
</feature>